<accession>A0A4U1G6P2</accession>
<organism evidence="1 2">
    <name type="scientific">Pedobacter hiemivivus</name>
    <dbReference type="NCBI Taxonomy" id="2530454"/>
    <lineage>
        <taxon>Bacteria</taxon>
        <taxon>Pseudomonadati</taxon>
        <taxon>Bacteroidota</taxon>
        <taxon>Sphingobacteriia</taxon>
        <taxon>Sphingobacteriales</taxon>
        <taxon>Sphingobacteriaceae</taxon>
        <taxon>Pedobacter</taxon>
    </lineage>
</organism>
<protein>
    <submittedName>
        <fullName evidence="1">Uncharacterized protein</fullName>
    </submittedName>
</protein>
<reference evidence="1 2" key="1">
    <citation type="submission" date="2019-04" db="EMBL/GenBank/DDBJ databases">
        <title>Pedobacter sp. RP-1-16 sp. nov., isolated from Arctic soil.</title>
        <authorList>
            <person name="Dahal R.H."/>
            <person name="Kim D.-U."/>
        </authorList>
    </citation>
    <scope>NUCLEOTIDE SEQUENCE [LARGE SCALE GENOMIC DNA]</scope>
    <source>
        <strain evidence="1 2">RP-1-16</strain>
    </source>
</reference>
<name>A0A4U1G6P2_9SPHI</name>
<evidence type="ECO:0000313" key="2">
    <source>
        <dbReference type="Proteomes" id="UP000309594"/>
    </source>
</evidence>
<evidence type="ECO:0000313" key="1">
    <source>
        <dbReference type="EMBL" id="TKC58529.1"/>
    </source>
</evidence>
<comment type="caution">
    <text evidence="1">The sequence shown here is derived from an EMBL/GenBank/DDBJ whole genome shotgun (WGS) entry which is preliminary data.</text>
</comment>
<dbReference type="EMBL" id="SWDX01000007">
    <property type="protein sequence ID" value="TKC58529.1"/>
    <property type="molecule type" value="Genomic_DNA"/>
</dbReference>
<proteinExistence type="predicted"/>
<dbReference type="Proteomes" id="UP000309594">
    <property type="component" value="Unassembled WGS sequence"/>
</dbReference>
<dbReference type="AlphaFoldDB" id="A0A4U1G6P2"/>
<gene>
    <name evidence="1" type="ORF">FBD94_18100</name>
</gene>
<sequence length="175" mass="20850">MIDIERRRKLALHLRHLSVGLISNDDFEDSLMDDVTNGWLPEQYHKSEDAKVDDKIIQPMLELCWGLYDDTRNHKLRGGDKLPERSLKIIARCILFLQGDKEYEWPYFDTNSPLVKFSLGEVLLTILSLGQYYRDVRKQQEKAFEEFQKLGNFEIWPFINQNDYDEQLKHQPFLK</sequence>
<dbReference type="RefSeq" id="WP_136881248.1">
    <property type="nucleotide sequence ID" value="NZ_SWDX01000007.1"/>
</dbReference>